<feature type="chain" id="PRO_5001486861" evidence="2">
    <location>
        <begin position="22"/>
        <end position="84"/>
    </location>
</feature>
<evidence type="ECO:0000313" key="4">
    <source>
        <dbReference type="Proteomes" id="UP000024635"/>
    </source>
</evidence>
<proteinExistence type="predicted"/>
<keyword evidence="4" id="KW-1185">Reference proteome</keyword>
<dbReference type="Proteomes" id="UP000024635">
    <property type="component" value="Unassembled WGS sequence"/>
</dbReference>
<evidence type="ECO:0000256" key="2">
    <source>
        <dbReference type="SAM" id="SignalP"/>
    </source>
</evidence>
<name>A0A016SW77_9BILA</name>
<accession>A0A016SW77</accession>
<feature type="compositionally biased region" description="Pro residues" evidence="1">
    <location>
        <begin position="23"/>
        <end position="60"/>
    </location>
</feature>
<dbReference type="OrthoDB" id="5877154at2759"/>
<dbReference type="AlphaFoldDB" id="A0A016SW77"/>
<feature type="region of interest" description="Disordered" evidence="1">
    <location>
        <begin position="19"/>
        <end position="84"/>
    </location>
</feature>
<keyword evidence="2" id="KW-0732">Signal</keyword>
<evidence type="ECO:0000256" key="1">
    <source>
        <dbReference type="SAM" id="MobiDB-lite"/>
    </source>
</evidence>
<organism evidence="3 4">
    <name type="scientific">Ancylostoma ceylanicum</name>
    <dbReference type="NCBI Taxonomy" id="53326"/>
    <lineage>
        <taxon>Eukaryota</taxon>
        <taxon>Metazoa</taxon>
        <taxon>Ecdysozoa</taxon>
        <taxon>Nematoda</taxon>
        <taxon>Chromadorea</taxon>
        <taxon>Rhabditida</taxon>
        <taxon>Rhabditina</taxon>
        <taxon>Rhabditomorpha</taxon>
        <taxon>Strongyloidea</taxon>
        <taxon>Ancylostomatidae</taxon>
        <taxon>Ancylostomatinae</taxon>
        <taxon>Ancylostoma</taxon>
    </lineage>
</organism>
<feature type="compositionally biased region" description="Polar residues" evidence="1">
    <location>
        <begin position="62"/>
        <end position="77"/>
    </location>
</feature>
<feature type="signal peptide" evidence="2">
    <location>
        <begin position="1"/>
        <end position="21"/>
    </location>
</feature>
<comment type="caution">
    <text evidence="3">The sequence shown here is derived from an EMBL/GenBank/DDBJ whole genome shotgun (WGS) entry which is preliminary data.</text>
</comment>
<dbReference type="EMBL" id="JARK01001501">
    <property type="protein sequence ID" value="EYB94973.1"/>
    <property type="molecule type" value="Genomic_DNA"/>
</dbReference>
<sequence length="84" mass="9265">MQHAWLLHLPSMLGVNNMAHCQVPPPPPPPPMPQQYNAMPPPPPPPPPPMYNAPAAPPPSDYQMQAYQPKTYLSNAPNAKKLRL</sequence>
<reference evidence="4" key="1">
    <citation type="journal article" date="2015" name="Nat. Genet.">
        <title>The genome and transcriptome of the zoonotic hookworm Ancylostoma ceylanicum identify infection-specific gene families.</title>
        <authorList>
            <person name="Schwarz E.M."/>
            <person name="Hu Y."/>
            <person name="Antoshechkin I."/>
            <person name="Miller M.M."/>
            <person name="Sternberg P.W."/>
            <person name="Aroian R.V."/>
        </authorList>
    </citation>
    <scope>NUCLEOTIDE SEQUENCE</scope>
    <source>
        <strain evidence="4">HY135</strain>
    </source>
</reference>
<gene>
    <name evidence="3" type="primary">Acey_s0165.g4</name>
    <name evidence="3" type="ORF">Y032_0165g4</name>
</gene>
<evidence type="ECO:0000313" key="3">
    <source>
        <dbReference type="EMBL" id="EYB94973.1"/>
    </source>
</evidence>
<protein>
    <submittedName>
        <fullName evidence="3">Uncharacterized protein</fullName>
    </submittedName>
</protein>